<protein>
    <submittedName>
        <fullName evidence="2">Uncharacterized protein</fullName>
    </submittedName>
</protein>
<feature type="compositionally biased region" description="Basic and acidic residues" evidence="1">
    <location>
        <begin position="27"/>
        <end position="37"/>
    </location>
</feature>
<organism evidence="2">
    <name type="scientific">Entomoneis paludosa</name>
    <dbReference type="NCBI Taxonomy" id="265537"/>
    <lineage>
        <taxon>Eukaryota</taxon>
        <taxon>Sar</taxon>
        <taxon>Stramenopiles</taxon>
        <taxon>Ochrophyta</taxon>
        <taxon>Bacillariophyta</taxon>
        <taxon>Bacillariophyceae</taxon>
        <taxon>Bacillariophycidae</taxon>
        <taxon>Entomoneidaceae</taxon>
        <taxon>Entomoneis</taxon>
    </lineage>
</organism>
<dbReference type="GO" id="GO:0016705">
    <property type="term" value="F:oxidoreductase activity, acting on paired donors, with incorporation or reduction of molecular oxygen"/>
    <property type="evidence" value="ECO:0007669"/>
    <property type="project" value="InterPro"/>
</dbReference>
<dbReference type="SUPFAM" id="SSF48264">
    <property type="entry name" value="Cytochrome P450"/>
    <property type="match status" value="1"/>
</dbReference>
<dbReference type="EMBL" id="HBHT01029629">
    <property type="protein sequence ID" value="CAD9981182.1"/>
    <property type="molecule type" value="Transcribed_RNA"/>
</dbReference>
<reference evidence="2" key="1">
    <citation type="submission" date="2021-01" db="EMBL/GenBank/DDBJ databases">
        <authorList>
            <person name="Corre E."/>
            <person name="Pelletier E."/>
            <person name="Niang G."/>
            <person name="Scheremetjew M."/>
            <person name="Finn R."/>
            <person name="Kale V."/>
            <person name="Holt S."/>
            <person name="Cochrane G."/>
            <person name="Meng A."/>
            <person name="Brown T."/>
            <person name="Cohen L."/>
        </authorList>
    </citation>
    <scope>NUCLEOTIDE SEQUENCE</scope>
    <source>
        <strain evidence="2">CCMP125</strain>
    </source>
</reference>
<dbReference type="InterPro" id="IPR036396">
    <property type="entry name" value="Cyt_P450_sf"/>
</dbReference>
<evidence type="ECO:0000256" key="1">
    <source>
        <dbReference type="SAM" id="MobiDB-lite"/>
    </source>
</evidence>
<feature type="compositionally biased region" description="Low complexity" evidence="1">
    <location>
        <begin position="505"/>
        <end position="516"/>
    </location>
</feature>
<dbReference type="GO" id="GO:0005506">
    <property type="term" value="F:iron ion binding"/>
    <property type="evidence" value="ECO:0007669"/>
    <property type="project" value="InterPro"/>
</dbReference>
<dbReference type="GO" id="GO:0020037">
    <property type="term" value="F:heme binding"/>
    <property type="evidence" value="ECO:0007669"/>
    <property type="project" value="InterPro"/>
</dbReference>
<dbReference type="Gene3D" id="1.10.630.10">
    <property type="entry name" value="Cytochrome P450"/>
    <property type="match status" value="1"/>
</dbReference>
<feature type="region of interest" description="Disordered" evidence="1">
    <location>
        <begin position="486"/>
        <end position="526"/>
    </location>
</feature>
<sequence>MIEVDTNPPNKTIDIDGPEIDPIVAPSDEKKSKGDEVPTREMMLLWMERMKSGIDVIKTTFGPEWMYIWMMNEYGRALNARMKLENVVQAHVGRVAALIPNITHLEGHAIHDVTTQPIPFLAMRENQLRQTEGILGNAQVIPDFGAQRPRSMSAPDAVIYGTDESSDDEVVAVGVPGGSTRQAQELYQQQSQEYATALRELDLVMPAEPETEMATLSLTSTDSSDSAIFERHARRNRVESYPGPVSSSNDKDGLFHSPVDPKKYSSGAAAIRTSNRTTEEIDSPEQGGPLSVVSEIRGSVVEASEPNDQDGANSALIGRVVSTSELGELDDKTLDGESLGATPSYQKEIREKHNADIGAVPLPMLPDSPAREAPSYDLYSISSQPQPLVQPALDHEFMGPPPTPPGAAVYHTGPFMETDDDLTAPTASAETDGDDILSVYSNNGGSVSALSAASGGAASVNSNTSGAPVQTRLVTTKSISHSHLGSIGSVVQNDDGDDDHSSINLQLPGSLQPQGQHPAHGRPHLDSVMSNASTVQMKTNAAAINPILPARSCDDSDLLSTTSTIQMLEEMENGRTAQHSHDMPSTKVAQSLTSPSPNVPIPHNNKYSSDSGIQLPGLQQTSTGTFDPSEVSKNPRVMPVLERIMRQHDLGGNGISQAVATELSLLIWMMMDAGNAWTAMALSLLSTDKDACTMVQDELDALDMEFGNLTSPNVLNRMQCMDALIYEAIRLCPANLGGMKKTTATVEMPEAGVQIPKDTNIFFCQPTDRKFDLRGALGKKPEHLGRRYPCVELHGFLPLHGLEVPLMVLQSKVFLIALLQKFTPVLSLRKNLIRRVQSKVQRSLNNLRNRGNVSNLDLELSMHSAGGALNRSGVTAAEDHYHPQATFSDVEACVARGDVSHMEAMDMFTKTPFPEPRRVIHLRPRSLT</sequence>
<feature type="compositionally biased region" description="Basic and acidic residues" evidence="1">
    <location>
        <begin position="249"/>
        <end position="263"/>
    </location>
</feature>
<feature type="region of interest" description="Disordered" evidence="1">
    <location>
        <begin position="233"/>
        <end position="268"/>
    </location>
</feature>
<name>A0A7S2YKM1_9STRA</name>
<feature type="region of interest" description="Disordered" evidence="1">
    <location>
        <begin position="1"/>
        <end position="37"/>
    </location>
</feature>
<dbReference type="GO" id="GO:0004497">
    <property type="term" value="F:monooxygenase activity"/>
    <property type="evidence" value="ECO:0007669"/>
    <property type="project" value="InterPro"/>
</dbReference>
<gene>
    <name evidence="2" type="ORF">APAL1065_LOCUS19910</name>
</gene>
<evidence type="ECO:0000313" key="2">
    <source>
        <dbReference type="EMBL" id="CAD9981182.1"/>
    </source>
</evidence>
<proteinExistence type="predicted"/>
<accession>A0A7S2YKM1</accession>
<dbReference type="AlphaFoldDB" id="A0A7S2YKM1"/>